<feature type="domain" description="Uncharacterized protein TP-0789" evidence="1">
    <location>
        <begin position="135"/>
        <end position="254"/>
    </location>
</feature>
<keyword evidence="2" id="KW-0449">Lipoprotein</keyword>
<dbReference type="CDD" id="cd16329">
    <property type="entry name" value="LolA_like"/>
    <property type="match status" value="1"/>
</dbReference>
<dbReference type="Gene3D" id="2.50.20.10">
    <property type="entry name" value="Lipoprotein localisation LolA/LolB/LppX"/>
    <property type="match status" value="1"/>
</dbReference>
<proteinExistence type="predicted"/>
<dbReference type="InterPro" id="IPR033399">
    <property type="entry name" value="TP_0789-like"/>
</dbReference>
<gene>
    <name evidence="2" type="ORF">G4L39_11605</name>
</gene>
<name>A0A6M1RX41_9BACT</name>
<reference evidence="2 3" key="1">
    <citation type="submission" date="2020-02" db="EMBL/GenBank/DDBJ databases">
        <title>Draft genome sequence of Limisphaera ngatamarikiensis NGM72.4T, a thermophilic Verrucomicrobia grouped in subdivision 3.</title>
        <authorList>
            <person name="Carere C.R."/>
            <person name="Steen J."/>
            <person name="Hugenholtz P."/>
            <person name="Stott M.B."/>
        </authorList>
    </citation>
    <scope>NUCLEOTIDE SEQUENCE [LARGE SCALE GENOMIC DNA]</scope>
    <source>
        <strain evidence="2 3">NGM72.4</strain>
    </source>
</reference>
<dbReference type="Pfam" id="PF17131">
    <property type="entry name" value="LolA_like"/>
    <property type="match status" value="1"/>
</dbReference>
<sequence>MKPFLTCARLLRTVLLWWTAAFFSGTLMVRGAESAERAGRDIIQRIRSMTPEAALTNRGRLVVRPARPQPPFEVPLQLAVFPLETGWCTLYEAGPDAEGVRVRLWIRHRPDGPPNVFRAACGRDEPLPKEGAPLPSSEWMRPVAGSDFTPADLAMAFLWWPRQRLIRSEMRRGQFCDVVESETDEAPPEGYVRVRAWWDRDTGGLVYAEAFDAEGRLMKEFLPRRFRKVQGRWEVTELEMIHRQRGSRTRLVFELP</sequence>
<evidence type="ECO:0000313" key="3">
    <source>
        <dbReference type="Proteomes" id="UP000477311"/>
    </source>
</evidence>
<evidence type="ECO:0000259" key="1">
    <source>
        <dbReference type="Pfam" id="PF17131"/>
    </source>
</evidence>
<comment type="caution">
    <text evidence="2">The sequence shown here is derived from an EMBL/GenBank/DDBJ whole genome shotgun (WGS) entry which is preliminary data.</text>
</comment>
<protein>
    <submittedName>
        <fullName evidence="2">Outer membrane lipoprotein-sorting protein</fullName>
    </submittedName>
</protein>
<dbReference type="RefSeq" id="WP_165108348.1">
    <property type="nucleotide sequence ID" value="NZ_JAAKYA010000079.1"/>
</dbReference>
<dbReference type="Proteomes" id="UP000477311">
    <property type="component" value="Unassembled WGS sequence"/>
</dbReference>
<dbReference type="AlphaFoldDB" id="A0A6M1RX41"/>
<organism evidence="2 3">
    <name type="scientific">Limisphaera ngatamarikiensis</name>
    <dbReference type="NCBI Taxonomy" id="1324935"/>
    <lineage>
        <taxon>Bacteria</taxon>
        <taxon>Pseudomonadati</taxon>
        <taxon>Verrucomicrobiota</taxon>
        <taxon>Verrucomicrobiia</taxon>
        <taxon>Limisphaerales</taxon>
        <taxon>Limisphaeraceae</taxon>
        <taxon>Limisphaera</taxon>
    </lineage>
</organism>
<keyword evidence="3" id="KW-1185">Reference proteome</keyword>
<evidence type="ECO:0000313" key="2">
    <source>
        <dbReference type="EMBL" id="NGO40031.1"/>
    </source>
</evidence>
<dbReference type="EMBL" id="JAAKYA010000079">
    <property type="protein sequence ID" value="NGO40031.1"/>
    <property type="molecule type" value="Genomic_DNA"/>
</dbReference>
<accession>A0A6M1RX41</accession>